<evidence type="ECO:0008006" key="3">
    <source>
        <dbReference type="Google" id="ProtNLM"/>
    </source>
</evidence>
<evidence type="ECO:0000313" key="1">
    <source>
        <dbReference type="EMBL" id="TLF72914.1"/>
    </source>
</evidence>
<sequence length="321" mass="35073">MLPQASADHYSEQLRIIALTLAEIRAAWGTQPPRQFDSWFGSNIELLIAMIEIAQQRAVSGADVYVGEVLDELGTPVDPDVQINTAPLIGVASDGRGLDGLLYGTVITAKHQVAEGAAPAAAWAAAGQQALSMVHTQLADTARAAVGLGITARPGVGYVRMVSQPACSRCVILAGRFYRKAWFLRHPNCDCKHIPAREDRADDLTTDPRRYFNSLTEQQQNRAFTVAGAQAIRDGADINQTVNARRGMTIAGGVAQRRNVYGRQLLTTTEGVTVRGIAGRRIRARGRNPRTTPRLMPEAIYELSDDRDEILRMLRLNSYIL</sequence>
<comment type="caution">
    <text evidence="1">The sequence shown here is derived from an EMBL/GenBank/DDBJ whole genome shotgun (WGS) entry which is preliminary data.</text>
</comment>
<dbReference type="RefSeq" id="WP_138452812.1">
    <property type="nucleotide sequence ID" value="NZ_VBUT01000014.1"/>
</dbReference>
<reference evidence="1 2" key="1">
    <citation type="submission" date="2019-05" db="EMBL/GenBank/DDBJ databases">
        <title>Genomes sequences of two Nocardia cyriacigeorgica environmental isolates, type strains Nocardia asteroides ATCC 19247 and Nocardia cyriacigeorgica DSM 44484.</title>
        <authorList>
            <person name="Vautrin F."/>
            <person name="Bergeron E."/>
            <person name="Dubost A."/>
            <person name="Abrouk D."/>
            <person name="Rodriguez Nava V."/>
            <person name="Pujic P."/>
        </authorList>
    </citation>
    <scope>NUCLEOTIDE SEQUENCE [LARGE SCALE GENOMIC DNA]</scope>
    <source>
        <strain evidence="1 2">EML 446</strain>
    </source>
</reference>
<gene>
    <name evidence="1" type="ORF">FEK34_28235</name>
</gene>
<accession>A0A5R8NB78</accession>
<dbReference type="Proteomes" id="UP000306378">
    <property type="component" value="Unassembled WGS sequence"/>
</dbReference>
<name>A0A5R8NB78_9NOCA</name>
<dbReference type="EMBL" id="VBUT01000014">
    <property type="protein sequence ID" value="TLF72914.1"/>
    <property type="molecule type" value="Genomic_DNA"/>
</dbReference>
<proteinExistence type="predicted"/>
<evidence type="ECO:0000313" key="2">
    <source>
        <dbReference type="Proteomes" id="UP000306378"/>
    </source>
</evidence>
<dbReference type="AlphaFoldDB" id="A0A5R8NB78"/>
<protein>
    <recommendedName>
        <fullName evidence="3">Capsid maturation protease</fullName>
    </recommendedName>
</protein>
<organism evidence="1 2">
    <name type="scientific">Nocardia cyriacigeorgica</name>
    <dbReference type="NCBI Taxonomy" id="135487"/>
    <lineage>
        <taxon>Bacteria</taxon>
        <taxon>Bacillati</taxon>
        <taxon>Actinomycetota</taxon>
        <taxon>Actinomycetes</taxon>
        <taxon>Mycobacteriales</taxon>
        <taxon>Nocardiaceae</taxon>
        <taxon>Nocardia</taxon>
    </lineage>
</organism>